<dbReference type="SUPFAM" id="SSF82657">
    <property type="entry name" value="BolA-like"/>
    <property type="match status" value="1"/>
</dbReference>
<proteinExistence type="inferred from homology"/>
<accession>Q2GEJ9</accession>
<name>Q2GEJ9_EHRS3</name>
<dbReference type="STRING" id="222891.NSE_0202"/>
<dbReference type="InterPro" id="IPR036065">
    <property type="entry name" value="BolA-like_sf"/>
</dbReference>
<dbReference type="PIRSF" id="PIRSF003113">
    <property type="entry name" value="BolA"/>
    <property type="match status" value="1"/>
</dbReference>
<reference evidence="2 3" key="1">
    <citation type="journal article" date="2006" name="PLoS Genet.">
        <title>Comparative genomics of emerging human ehrlichiosis agents.</title>
        <authorList>
            <person name="Dunning Hotopp J.C."/>
            <person name="Lin M."/>
            <person name="Madupu R."/>
            <person name="Crabtree J."/>
            <person name="Angiuoli S.V."/>
            <person name="Eisen J.A."/>
            <person name="Seshadri R."/>
            <person name="Ren Q."/>
            <person name="Wu M."/>
            <person name="Utterback T.R."/>
            <person name="Smith S."/>
            <person name="Lewis M."/>
            <person name="Khouri H."/>
            <person name="Zhang C."/>
            <person name="Niu H."/>
            <person name="Lin Q."/>
            <person name="Ohashi N."/>
            <person name="Zhi N."/>
            <person name="Nelson W."/>
            <person name="Brinkac L.M."/>
            <person name="Dodson R.J."/>
            <person name="Rosovitz M.J."/>
            <person name="Sundaram J."/>
            <person name="Daugherty S.C."/>
            <person name="Davidsen T."/>
            <person name="Durkin A.S."/>
            <person name="Gwinn M."/>
            <person name="Haft D.H."/>
            <person name="Selengut J.D."/>
            <person name="Sullivan S.A."/>
            <person name="Zafar N."/>
            <person name="Zhou L."/>
            <person name="Benahmed F."/>
            <person name="Forberger H."/>
            <person name="Halpin R."/>
            <person name="Mulligan S."/>
            <person name="Robinson J."/>
            <person name="White O."/>
            <person name="Rikihisa Y."/>
            <person name="Tettelin H."/>
        </authorList>
    </citation>
    <scope>NUCLEOTIDE SEQUENCE [LARGE SCALE GENOMIC DNA]</scope>
    <source>
        <strain evidence="3">ATCC VR-367 / Miyayama</strain>
    </source>
</reference>
<dbReference type="InterPro" id="IPR002634">
    <property type="entry name" value="BolA"/>
</dbReference>
<comment type="similarity">
    <text evidence="1">Belongs to the BolA/IbaG family.</text>
</comment>
<evidence type="ECO:0000256" key="1">
    <source>
        <dbReference type="RuleBase" id="RU003860"/>
    </source>
</evidence>
<keyword evidence="3" id="KW-1185">Reference proteome</keyword>
<protein>
    <submittedName>
        <fullName evidence="2">BolA family protein</fullName>
    </submittedName>
</protein>
<evidence type="ECO:0000313" key="2">
    <source>
        <dbReference type="EMBL" id="ABD45711.1"/>
    </source>
</evidence>
<dbReference type="eggNOG" id="COG0271">
    <property type="taxonomic scope" value="Bacteria"/>
</dbReference>
<organism evidence="2 3">
    <name type="scientific">Ehrlichia sennetsu (strain ATCC VR-367 / Miyayama)</name>
    <name type="common">Neorickettsia sennetsu</name>
    <dbReference type="NCBI Taxonomy" id="222891"/>
    <lineage>
        <taxon>Bacteria</taxon>
        <taxon>Pseudomonadati</taxon>
        <taxon>Pseudomonadota</taxon>
        <taxon>Alphaproteobacteria</taxon>
        <taxon>Rickettsiales</taxon>
        <taxon>Anaplasmataceae</taxon>
        <taxon>Ehrlichia</taxon>
    </lineage>
</organism>
<dbReference type="Pfam" id="PF01722">
    <property type="entry name" value="BolA"/>
    <property type="match status" value="1"/>
</dbReference>
<gene>
    <name evidence="2" type="ordered locus">NSE_0202</name>
</gene>
<dbReference type="RefSeq" id="WP_011451603.1">
    <property type="nucleotide sequence ID" value="NC_007798.1"/>
</dbReference>
<dbReference type="KEGG" id="nse:NSE_0202"/>
<sequence>MIGVVLPVEEKEITRLLLDAFPDVDPETDIQLVDTVGDKDHYLLKIRSTSFVGKSAVERHRLVVSALGEILKERLHSISIEAKVKS</sequence>
<dbReference type="AlphaFoldDB" id="Q2GEJ9"/>
<evidence type="ECO:0000313" key="3">
    <source>
        <dbReference type="Proteomes" id="UP000001942"/>
    </source>
</evidence>
<dbReference type="Proteomes" id="UP000001942">
    <property type="component" value="Chromosome"/>
</dbReference>
<dbReference type="HOGENOM" id="CLU_109462_4_2_5"/>
<dbReference type="EMBL" id="CP000237">
    <property type="protein sequence ID" value="ABD45711.1"/>
    <property type="molecule type" value="Genomic_DNA"/>
</dbReference>
<dbReference type="Gene3D" id="3.30.300.90">
    <property type="entry name" value="BolA-like"/>
    <property type="match status" value="1"/>
</dbReference>